<accession>A0ABV7QP36</accession>
<reference evidence="3" key="1">
    <citation type="journal article" date="2019" name="Int. J. Syst. Evol. Microbiol.">
        <title>The Global Catalogue of Microorganisms (GCM) 10K type strain sequencing project: providing services to taxonomists for standard genome sequencing and annotation.</title>
        <authorList>
            <consortium name="The Broad Institute Genomics Platform"/>
            <consortium name="The Broad Institute Genome Sequencing Center for Infectious Disease"/>
            <person name="Wu L."/>
            <person name="Ma J."/>
        </authorList>
    </citation>
    <scope>NUCLEOTIDE SEQUENCE [LARGE SCALE GENOMIC DNA]</scope>
    <source>
        <strain evidence="3">CGMCC 4.7682</strain>
    </source>
</reference>
<proteinExistence type="predicted"/>
<organism evidence="2 3">
    <name type="scientific">Amycolatopsis halotolerans</name>
    <dbReference type="NCBI Taxonomy" id="330083"/>
    <lineage>
        <taxon>Bacteria</taxon>
        <taxon>Bacillati</taxon>
        <taxon>Actinomycetota</taxon>
        <taxon>Actinomycetes</taxon>
        <taxon>Pseudonocardiales</taxon>
        <taxon>Pseudonocardiaceae</taxon>
        <taxon>Amycolatopsis</taxon>
    </lineage>
</organism>
<evidence type="ECO:0000313" key="3">
    <source>
        <dbReference type="Proteomes" id="UP001595764"/>
    </source>
</evidence>
<feature type="region of interest" description="Disordered" evidence="1">
    <location>
        <begin position="71"/>
        <end position="90"/>
    </location>
</feature>
<evidence type="ECO:0000313" key="2">
    <source>
        <dbReference type="EMBL" id="MFC3513617.1"/>
    </source>
</evidence>
<dbReference type="Proteomes" id="UP001595764">
    <property type="component" value="Unassembled WGS sequence"/>
</dbReference>
<protein>
    <submittedName>
        <fullName evidence="2">Uncharacterized protein</fullName>
    </submittedName>
</protein>
<name>A0ABV7QP36_9PSEU</name>
<comment type="caution">
    <text evidence="2">The sequence shown here is derived from an EMBL/GenBank/DDBJ whole genome shotgun (WGS) entry which is preliminary data.</text>
</comment>
<dbReference type="EMBL" id="JBHRWI010000030">
    <property type="protein sequence ID" value="MFC3513617.1"/>
    <property type="molecule type" value="Genomic_DNA"/>
</dbReference>
<gene>
    <name evidence="2" type="ORF">ACFORO_25840</name>
</gene>
<keyword evidence="3" id="KW-1185">Reference proteome</keyword>
<evidence type="ECO:0000256" key="1">
    <source>
        <dbReference type="SAM" id="MobiDB-lite"/>
    </source>
</evidence>
<sequence length="90" mass="10032">MIAFVCFSDEHRGGEEHTLTDEQTRRILTYASQDFFEEGVGCCPLVTLRLGDEAVASESHVLRYREAHRPHSVEPGRWTELPDAGTGGPC</sequence>
<dbReference type="RefSeq" id="WP_377869032.1">
    <property type="nucleotide sequence ID" value="NZ_JBHMAY010000011.1"/>
</dbReference>